<dbReference type="FunFam" id="1.10.630.10:FF:000011">
    <property type="entry name" value="Cytochrome P450 83B1"/>
    <property type="match status" value="1"/>
</dbReference>
<feature type="binding site" description="axial binding residue" evidence="9">
    <location>
        <position position="438"/>
    </location>
    <ligand>
        <name>heme</name>
        <dbReference type="ChEBI" id="CHEBI:30413"/>
    </ligand>
    <ligandPart>
        <name>Fe</name>
        <dbReference type="ChEBI" id="CHEBI:18248"/>
    </ligandPart>
</feature>
<dbReference type="PROSITE" id="PS00086">
    <property type="entry name" value="CYTOCHROME_P450"/>
    <property type="match status" value="1"/>
</dbReference>
<dbReference type="AlphaFoldDB" id="S8C1H5"/>
<reference evidence="11 12" key="1">
    <citation type="journal article" date="2013" name="BMC Genomics">
        <title>The miniature genome of a carnivorous plant Genlisea aurea contains a low number of genes and short non-coding sequences.</title>
        <authorList>
            <person name="Leushkin E.V."/>
            <person name="Sutormin R.A."/>
            <person name="Nabieva E.R."/>
            <person name="Penin A.A."/>
            <person name="Kondrashov A.S."/>
            <person name="Logacheva M.D."/>
        </authorList>
    </citation>
    <scope>NUCLEOTIDE SEQUENCE [LARGE SCALE GENOMIC DNA]</scope>
</reference>
<sequence>ISFLVFFFTASLLFVFFFFNKNDSRNRPPAPRKLPIVGHLHLLLTDLPHRALLSLSRKFGDPMLLQLGSIPTLVISSPETAREIFKDHDAAFSGRPSLYAVNRLFGTSANITFSPYGDYWREIRKIAVMDLFTPKRVGSFAKIRAEEVASLMGEIGGGGNSPAVDLSYLAFRLSNAVVSRVVLGTDSRDGYESRRKFQGIISELQRLAAGFNVADYFPGMGWVNKINGVDRGIDGLMGIVDEFLNGFIAEHRDRKRKPDCEEDEDLIDTLLRIQNDPKQTLNLTDQHVKAVIFDIFVAGTDTSSSTIVWTTAELMRNSESRTKLQEELRRVGKKASIGENDLSDLKYLKLVVKESLRVHPPAPLLVRRETTKPCTIAAGKYRIPAKTRVIVNAAALSMDEEYWEKPELFWPERFLDSDVDFRGQHFGFLPFGAGRRGCPGINFAVPLVELAVANLFFRYDWEFPMGMTAEDLNMEEKIGLTMAKKVPLVLIP</sequence>
<keyword evidence="4 9" id="KW-0349">Heme</keyword>
<evidence type="ECO:0000256" key="7">
    <source>
        <dbReference type="ARBA" id="ARBA00023004"/>
    </source>
</evidence>
<dbReference type="InterPro" id="IPR036396">
    <property type="entry name" value="Cyt_P450_sf"/>
</dbReference>
<dbReference type="OrthoDB" id="2789670at2759"/>
<evidence type="ECO:0000256" key="4">
    <source>
        <dbReference type="ARBA" id="ARBA00022617"/>
    </source>
</evidence>
<protein>
    <recommendedName>
        <fullName evidence="13">Cytochrome P450</fullName>
    </recommendedName>
</protein>
<dbReference type="InterPro" id="IPR017972">
    <property type="entry name" value="Cyt_P450_CS"/>
</dbReference>
<proteinExistence type="inferred from homology"/>
<feature type="non-terminal residue" evidence="11">
    <location>
        <position position="492"/>
    </location>
</feature>
<dbReference type="InterPro" id="IPR002401">
    <property type="entry name" value="Cyt_P450_E_grp-I"/>
</dbReference>
<evidence type="ECO:0000256" key="6">
    <source>
        <dbReference type="ARBA" id="ARBA00023002"/>
    </source>
</evidence>
<dbReference type="PANTHER" id="PTHR47955:SF19">
    <property type="entry name" value="CYTOCHROME P450 71A9-LIKE ISOFORM X1"/>
    <property type="match status" value="1"/>
</dbReference>
<evidence type="ECO:0000256" key="3">
    <source>
        <dbReference type="ARBA" id="ARBA00010617"/>
    </source>
</evidence>
<dbReference type="GO" id="GO:0016705">
    <property type="term" value="F:oxidoreductase activity, acting on paired donors, with incorporation or reduction of molecular oxygen"/>
    <property type="evidence" value="ECO:0007669"/>
    <property type="project" value="InterPro"/>
</dbReference>
<dbReference type="Pfam" id="PF00067">
    <property type="entry name" value="p450"/>
    <property type="match status" value="1"/>
</dbReference>
<accession>S8C1H5</accession>
<keyword evidence="5 9" id="KW-0479">Metal-binding</keyword>
<evidence type="ECO:0000256" key="8">
    <source>
        <dbReference type="ARBA" id="ARBA00023033"/>
    </source>
</evidence>
<dbReference type="PRINTS" id="PR00385">
    <property type="entry name" value="P450"/>
</dbReference>
<dbReference type="GO" id="GO:0016020">
    <property type="term" value="C:membrane"/>
    <property type="evidence" value="ECO:0007669"/>
    <property type="project" value="UniProtKB-SubCell"/>
</dbReference>
<keyword evidence="6 10" id="KW-0560">Oxidoreductase</keyword>
<keyword evidence="8 10" id="KW-0503">Monooxygenase</keyword>
<dbReference type="CDD" id="cd11072">
    <property type="entry name" value="CYP71-like"/>
    <property type="match status" value="1"/>
</dbReference>
<keyword evidence="7 9" id="KW-0408">Iron</keyword>
<evidence type="ECO:0000313" key="12">
    <source>
        <dbReference type="Proteomes" id="UP000015453"/>
    </source>
</evidence>
<evidence type="ECO:0000256" key="2">
    <source>
        <dbReference type="ARBA" id="ARBA00004167"/>
    </source>
</evidence>
<keyword evidence="12" id="KW-1185">Reference proteome</keyword>
<dbReference type="SUPFAM" id="SSF48264">
    <property type="entry name" value="Cytochrome P450"/>
    <property type="match status" value="1"/>
</dbReference>
<comment type="cofactor">
    <cofactor evidence="1 9">
        <name>heme</name>
        <dbReference type="ChEBI" id="CHEBI:30413"/>
    </cofactor>
</comment>
<evidence type="ECO:0000256" key="1">
    <source>
        <dbReference type="ARBA" id="ARBA00001971"/>
    </source>
</evidence>
<dbReference type="GO" id="GO:0020037">
    <property type="term" value="F:heme binding"/>
    <property type="evidence" value="ECO:0007669"/>
    <property type="project" value="InterPro"/>
</dbReference>
<name>S8C1H5_9LAMI</name>
<comment type="caution">
    <text evidence="11">The sequence shown here is derived from an EMBL/GenBank/DDBJ whole genome shotgun (WGS) entry which is preliminary data.</text>
</comment>
<feature type="non-terminal residue" evidence="11">
    <location>
        <position position="1"/>
    </location>
</feature>
<dbReference type="Proteomes" id="UP000015453">
    <property type="component" value="Unassembled WGS sequence"/>
</dbReference>
<evidence type="ECO:0000256" key="9">
    <source>
        <dbReference type="PIRSR" id="PIRSR602401-1"/>
    </source>
</evidence>
<dbReference type="PRINTS" id="PR00463">
    <property type="entry name" value="EP450I"/>
</dbReference>
<gene>
    <name evidence="11" type="ORF">M569_14254</name>
</gene>
<dbReference type="EMBL" id="AUSU01007483">
    <property type="protein sequence ID" value="EPS60549.1"/>
    <property type="molecule type" value="Genomic_DNA"/>
</dbReference>
<evidence type="ECO:0000256" key="10">
    <source>
        <dbReference type="RuleBase" id="RU000461"/>
    </source>
</evidence>
<comment type="subcellular location">
    <subcellularLocation>
        <location evidence="2">Membrane</location>
        <topology evidence="2">Single-pass membrane protein</topology>
    </subcellularLocation>
</comment>
<dbReference type="GO" id="GO:0004497">
    <property type="term" value="F:monooxygenase activity"/>
    <property type="evidence" value="ECO:0007669"/>
    <property type="project" value="UniProtKB-KW"/>
</dbReference>
<evidence type="ECO:0000313" key="11">
    <source>
        <dbReference type="EMBL" id="EPS60549.1"/>
    </source>
</evidence>
<comment type="similarity">
    <text evidence="3 10">Belongs to the cytochrome P450 family.</text>
</comment>
<dbReference type="GO" id="GO:0005506">
    <property type="term" value="F:iron ion binding"/>
    <property type="evidence" value="ECO:0007669"/>
    <property type="project" value="InterPro"/>
</dbReference>
<organism evidence="11 12">
    <name type="scientific">Genlisea aurea</name>
    <dbReference type="NCBI Taxonomy" id="192259"/>
    <lineage>
        <taxon>Eukaryota</taxon>
        <taxon>Viridiplantae</taxon>
        <taxon>Streptophyta</taxon>
        <taxon>Embryophyta</taxon>
        <taxon>Tracheophyta</taxon>
        <taxon>Spermatophyta</taxon>
        <taxon>Magnoliopsida</taxon>
        <taxon>eudicotyledons</taxon>
        <taxon>Gunneridae</taxon>
        <taxon>Pentapetalae</taxon>
        <taxon>asterids</taxon>
        <taxon>lamiids</taxon>
        <taxon>Lamiales</taxon>
        <taxon>Lentibulariaceae</taxon>
        <taxon>Genlisea</taxon>
    </lineage>
</organism>
<dbReference type="Gene3D" id="1.10.630.10">
    <property type="entry name" value="Cytochrome P450"/>
    <property type="match status" value="1"/>
</dbReference>
<evidence type="ECO:0008006" key="13">
    <source>
        <dbReference type="Google" id="ProtNLM"/>
    </source>
</evidence>
<evidence type="ECO:0000256" key="5">
    <source>
        <dbReference type="ARBA" id="ARBA00022723"/>
    </source>
</evidence>
<dbReference type="PANTHER" id="PTHR47955">
    <property type="entry name" value="CYTOCHROME P450 FAMILY 71 PROTEIN"/>
    <property type="match status" value="1"/>
</dbReference>
<dbReference type="InterPro" id="IPR001128">
    <property type="entry name" value="Cyt_P450"/>
</dbReference>